<dbReference type="EMBL" id="JACJJC010000006">
    <property type="protein sequence ID" value="MBM6703924.1"/>
    <property type="molecule type" value="Genomic_DNA"/>
</dbReference>
<reference evidence="2 3" key="1">
    <citation type="journal article" date="2021" name="Sci. Rep.">
        <title>The distribution of antibiotic resistance genes in chicken gut microbiota commensals.</title>
        <authorList>
            <person name="Juricova H."/>
            <person name="Matiasovicova J."/>
            <person name="Kubasova T."/>
            <person name="Cejkova D."/>
            <person name="Rychlik I."/>
        </authorList>
    </citation>
    <scope>NUCLEOTIDE SEQUENCE [LARGE SCALE GENOMIC DNA]</scope>
    <source>
        <strain evidence="2 3">An829</strain>
    </source>
</reference>
<dbReference type="RefSeq" id="WP_205102390.1">
    <property type="nucleotide sequence ID" value="NZ_JACJJC010000006.1"/>
</dbReference>
<accession>A0ABS2DRI9</accession>
<dbReference type="NCBIfam" id="NF041043">
    <property type="entry name" value="BPSS1780_fam"/>
    <property type="match status" value="1"/>
</dbReference>
<comment type="caution">
    <text evidence="2">The sequence shown here is derived from an EMBL/GenBank/DDBJ whole genome shotgun (WGS) entry which is preliminary data.</text>
</comment>
<keyword evidence="1" id="KW-1133">Transmembrane helix</keyword>
<keyword evidence="1" id="KW-0812">Transmembrane</keyword>
<evidence type="ECO:0000313" key="3">
    <source>
        <dbReference type="Proteomes" id="UP000715095"/>
    </source>
</evidence>
<keyword evidence="3" id="KW-1185">Reference proteome</keyword>
<evidence type="ECO:0000313" key="2">
    <source>
        <dbReference type="EMBL" id="MBM6703924.1"/>
    </source>
</evidence>
<evidence type="ECO:0000256" key="1">
    <source>
        <dbReference type="SAM" id="Phobius"/>
    </source>
</evidence>
<organism evidence="2 3">
    <name type="scientific">Sutterella massiliensis</name>
    <dbReference type="NCBI Taxonomy" id="1816689"/>
    <lineage>
        <taxon>Bacteria</taxon>
        <taxon>Pseudomonadati</taxon>
        <taxon>Pseudomonadota</taxon>
        <taxon>Betaproteobacteria</taxon>
        <taxon>Burkholderiales</taxon>
        <taxon>Sutterellaceae</taxon>
        <taxon>Sutterella</taxon>
    </lineage>
</organism>
<evidence type="ECO:0008006" key="4">
    <source>
        <dbReference type="Google" id="ProtNLM"/>
    </source>
</evidence>
<sequence>MASQSSLRQSTFWLNESFRAVRTQPFAYTGVVVFSLLASGLLSSLPIVGMLLASLWMPYGAILTGLGARDALSGKTPGYGVLGKAFSDRKLRNQFFTIGILSAIWLEIVSAVFAILGRESLEKWKITAEGIDLESIYANFPTTALVVAFALYVPLLMLTTFSPLLIALNKQPVGKSLFFSFFGVLRNLGPIVLYLVVLLVGATVVTLAVEAFFAAIGLPAAVAFTAPILMCFLSALSQAGVWAMFRDFFGSTRVEG</sequence>
<dbReference type="InterPro" id="IPR047798">
    <property type="entry name" value="BPSS1780-like"/>
</dbReference>
<feature type="transmembrane region" description="Helical" evidence="1">
    <location>
        <begin position="211"/>
        <end position="236"/>
    </location>
</feature>
<protein>
    <recommendedName>
        <fullName evidence="4">Transmembrane protein</fullName>
    </recommendedName>
</protein>
<feature type="transmembrane region" description="Helical" evidence="1">
    <location>
        <begin position="178"/>
        <end position="205"/>
    </location>
</feature>
<gene>
    <name evidence="2" type="ORF">H6A60_05420</name>
</gene>
<name>A0ABS2DRI9_9BURK</name>
<feature type="transmembrane region" description="Helical" evidence="1">
    <location>
        <begin position="95"/>
        <end position="116"/>
    </location>
</feature>
<feature type="transmembrane region" description="Helical" evidence="1">
    <location>
        <begin position="136"/>
        <end position="166"/>
    </location>
</feature>
<feature type="transmembrane region" description="Helical" evidence="1">
    <location>
        <begin position="26"/>
        <end position="53"/>
    </location>
</feature>
<keyword evidence="1" id="KW-0472">Membrane</keyword>
<dbReference type="Proteomes" id="UP000715095">
    <property type="component" value="Unassembled WGS sequence"/>
</dbReference>
<proteinExistence type="predicted"/>